<evidence type="ECO:0000313" key="5">
    <source>
        <dbReference type="Proteomes" id="UP000829354"/>
    </source>
</evidence>
<dbReference type="EMBL" id="CP092625">
    <property type="protein sequence ID" value="UMM42054.1"/>
    <property type="molecule type" value="Genomic_DNA"/>
</dbReference>
<dbReference type="InterPro" id="IPR007110">
    <property type="entry name" value="Ig-like_dom"/>
</dbReference>
<dbReference type="SUPFAM" id="SSF49265">
    <property type="entry name" value="Fibronectin type III"/>
    <property type="match status" value="1"/>
</dbReference>
<reference evidence="4 5" key="1">
    <citation type="submission" date="2022-04" db="EMBL/GenBank/DDBJ databases">
        <title>Chromosome-level reference genomes for two strains of Caenorhabditis briggsae: an improved platform for comparative genomics.</title>
        <authorList>
            <person name="Stevens L."/>
            <person name="Andersen E."/>
        </authorList>
    </citation>
    <scope>NUCLEOTIDE SEQUENCE [LARGE SCALE GENOMIC DNA]</scope>
    <source>
        <strain evidence="4">VX34</strain>
        <tissue evidence="4">Whole-organism</tissue>
    </source>
</reference>
<dbReference type="AlphaFoldDB" id="A0AAE9JR09"/>
<evidence type="ECO:0000313" key="4">
    <source>
        <dbReference type="EMBL" id="UMM42054.1"/>
    </source>
</evidence>
<gene>
    <name evidence="4" type="ORF">L5515_018037</name>
</gene>
<keyword evidence="1" id="KW-0732">Signal</keyword>
<evidence type="ECO:0000259" key="3">
    <source>
        <dbReference type="PROSITE" id="PS50853"/>
    </source>
</evidence>
<feature type="domain" description="Fibronectin type-III" evidence="3">
    <location>
        <begin position="138"/>
        <end position="237"/>
    </location>
</feature>
<dbReference type="PROSITE" id="PS50853">
    <property type="entry name" value="FN3"/>
    <property type="match status" value="1"/>
</dbReference>
<protein>
    <submittedName>
        <fullName evidence="4">Uncharacterized protein</fullName>
    </submittedName>
</protein>
<dbReference type="InterPro" id="IPR013783">
    <property type="entry name" value="Ig-like_fold"/>
</dbReference>
<dbReference type="Pfam" id="PF00041">
    <property type="entry name" value="fn3"/>
    <property type="match status" value="1"/>
</dbReference>
<accession>A0AAE9JR09</accession>
<organism evidence="4 5">
    <name type="scientific">Caenorhabditis briggsae</name>
    <dbReference type="NCBI Taxonomy" id="6238"/>
    <lineage>
        <taxon>Eukaryota</taxon>
        <taxon>Metazoa</taxon>
        <taxon>Ecdysozoa</taxon>
        <taxon>Nematoda</taxon>
        <taxon>Chromadorea</taxon>
        <taxon>Rhabditida</taxon>
        <taxon>Rhabditina</taxon>
        <taxon>Rhabditomorpha</taxon>
        <taxon>Rhabditoidea</taxon>
        <taxon>Rhabditidae</taxon>
        <taxon>Peloderinae</taxon>
        <taxon>Caenorhabditis</taxon>
    </lineage>
</organism>
<keyword evidence="5" id="KW-1185">Reference proteome</keyword>
<dbReference type="InterPro" id="IPR036116">
    <property type="entry name" value="FN3_sf"/>
</dbReference>
<evidence type="ECO:0000259" key="2">
    <source>
        <dbReference type="PROSITE" id="PS50835"/>
    </source>
</evidence>
<dbReference type="Pfam" id="PF01682">
    <property type="entry name" value="DB"/>
    <property type="match status" value="2"/>
</dbReference>
<dbReference type="SUPFAM" id="SSF48726">
    <property type="entry name" value="Immunoglobulin"/>
    <property type="match status" value="1"/>
</dbReference>
<sequence>MINHVIFCTLFIFLFQLVCCMRQQCCKDLGVPEDCYKHLCNPTVLPDILNRHIVFEKRLNCGRYIVPITKCLTQGRDVGTCCLEEDHQEMYKDCYGMCNGTVDNYGDYLREDFLMCFVSNVPTIFPCLLEGYKYSPTPPRNLELVSKTNHSAKFIWDEPAEFADSLDHYRIHLTQRTGQYGTGKYFITKERNFTLEGLISNFAYTVHVVAHAGEYKNNSDWYKSGVSNLVLFNIGPQLAVSKNELLMPNSTKTVILFCQLKLISYAERSLEWVKTIGDETIVLESTEKYSIKIYQPEHRLLKDIILSALKINDFDENDFGSYRCYIKNTRIEYYETNVTLWDHSEQTPATNPPETLLECCSKNVEKEHCRTICTKGVANKKAMIRPEHIIPPFHSCKEELNQLLKCTHDGLNAVPCCVHHELPYSCLGLCNEQFPMEKRDVRWFCKDHYKTIYKCKLEAMDNTPEGLGDVRPLHIWGWTFRFSWDKVEGAKVYHVYTRRKEGEWKVRVTLDNTVDVTRQDEAVIIAVNEFGQSLPYRLYYDINGWEPVDH</sequence>
<dbReference type="InterPro" id="IPR003961">
    <property type="entry name" value="FN3_dom"/>
</dbReference>
<dbReference type="CDD" id="cd00063">
    <property type="entry name" value="FN3"/>
    <property type="match status" value="1"/>
</dbReference>
<feature type="chain" id="PRO_5041983416" evidence="1">
    <location>
        <begin position="21"/>
        <end position="550"/>
    </location>
</feature>
<dbReference type="Proteomes" id="UP000829354">
    <property type="component" value="Chromosome X"/>
</dbReference>
<name>A0AAE9JR09_CAEBR</name>
<dbReference type="PROSITE" id="PS50835">
    <property type="entry name" value="IG_LIKE"/>
    <property type="match status" value="1"/>
</dbReference>
<feature type="signal peptide" evidence="1">
    <location>
        <begin position="1"/>
        <end position="20"/>
    </location>
</feature>
<feature type="domain" description="Ig-like" evidence="2">
    <location>
        <begin position="236"/>
        <end position="339"/>
    </location>
</feature>
<dbReference type="InterPro" id="IPR002602">
    <property type="entry name" value="DB"/>
</dbReference>
<dbReference type="InterPro" id="IPR036179">
    <property type="entry name" value="Ig-like_dom_sf"/>
</dbReference>
<proteinExistence type="predicted"/>
<dbReference type="SMART" id="SM00060">
    <property type="entry name" value="FN3"/>
    <property type="match status" value="1"/>
</dbReference>
<dbReference type="Gene3D" id="2.60.40.10">
    <property type="entry name" value="Immunoglobulins"/>
    <property type="match status" value="2"/>
</dbReference>
<evidence type="ECO:0000256" key="1">
    <source>
        <dbReference type="SAM" id="SignalP"/>
    </source>
</evidence>